<dbReference type="STRING" id="676599.ARC20_11380"/>
<dbReference type="PROSITE" id="PS51257">
    <property type="entry name" value="PROKAR_LIPOPROTEIN"/>
    <property type="match status" value="1"/>
</dbReference>
<evidence type="ECO:0000313" key="4">
    <source>
        <dbReference type="Proteomes" id="UP000051802"/>
    </source>
</evidence>
<protein>
    <submittedName>
        <fullName evidence="3">Lectin</fullName>
    </submittedName>
</protein>
<dbReference type="OrthoDB" id="5193828at2"/>
<evidence type="ECO:0000256" key="1">
    <source>
        <dbReference type="SAM" id="MobiDB-lite"/>
    </source>
</evidence>
<evidence type="ECO:0000313" key="3">
    <source>
        <dbReference type="EMBL" id="KRG41807.1"/>
    </source>
</evidence>
<dbReference type="AlphaFoldDB" id="A0A0R0AA94"/>
<feature type="chain" id="PRO_5006390485" evidence="2">
    <location>
        <begin position="22"/>
        <end position="219"/>
    </location>
</feature>
<keyword evidence="2" id="KW-0732">Signal</keyword>
<dbReference type="Proteomes" id="UP000051802">
    <property type="component" value="Unassembled WGS sequence"/>
</dbReference>
<feature type="region of interest" description="Disordered" evidence="1">
    <location>
        <begin position="28"/>
        <end position="65"/>
    </location>
</feature>
<evidence type="ECO:0000256" key="2">
    <source>
        <dbReference type="SAM" id="SignalP"/>
    </source>
</evidence>
<sequence>MKRPVSTLLLCLPLLAACQRAPETVTPAQDQAAAQADATQAGADQPSGDVPPATAPPGTLPPRLQQGGQVLARWDGYGDVRFGMDPEQVRQSWGGQLEGAPDAANGAEGCYYLRPKWAVEDRSFGFMMEGARLVRYDSTNPKELAPGGGRVGMPETDITTLYAGHVETQPHKYEEGAHVLRVTQDGQPGVLVFETDAGGKVTRWRVGLAPQVDYVEGCG</sequence>
<dbReference type="EMBL" id="LLXU01000085">
    <property type="protein sequence ID" value="KRG41807.1"/>
    <property type="molecule type" value="Genomic_DNA"/>
</dbReference>
<feature type="compositionally biased region" description="Low complexity" evidence="1">
    <location>
        <begin position="28"/>
        <end position="45"/>
    </location>
</feature>
<dbReference type="RefSeq" id="WP_057646993.1">
    <property type="nucleotide sequence ID" value="NZ_LLXU01000085.1"/>
</dbReference>
<gene>
    <name evidence="3" type="ORF">ARC20_11380</name>
</gene>
<feature type="signal peptide" evidence="2">
    <location>
        <begin position="1"/>
        <end position="21"/>
    </location>
</feature>
<proteinExistence type="predicted"/>
<accession>A0A0R0AA94</accession>
<comment type="caution">
    <text evidence="3">The sequence shown here is derived from an EMBL/GenBank/DDBJ whole genome shotgun (WGS) entry which is preliminary data.</text>
</comment>
<reference evidence="3 4" key="1">
    <citation type="submission" date="2015-10" db="EMBL/GenBank/DDBJ databases">
        <title>Genome sequencing and analysis of members of genus Stenotrophomonas.</title>
        <authorList>
            <person name="Patil P.P."/>
            <person name="Midha S."/>
            <person name="Patil P.B."/>
        </authorList>
    </citation>
    <scope>NUCLEOTIDE SEQUENCE [LARGE SCALE GENOMIC DNA]</scope>
    <source>
        <strain evidence="3 4">JCM 16536</strain>
    </source>
</reference>
<name>A0A0R0AA94_9GAMM</name>
<organism evidence="3 4">
    <name type="scientific">Stenotrophomonas panacihumi</name>
    <dbReference type="NCBI Taxonomy" id="676599"/>
    <lineage>
        <taxon>Bacteria</taxon>
        <taxon>Pseudomonadati</taxon>
        <taxon>Pseudomonadota</taxon>
        <taxon>Gammaproteobacteria</taxon>
        <taxon>Lysobacterales</taxon>
        <taxon>Lysobacteraceae</taxon>
        <taxon>Stenotrophomonas</taxon>
    </lineage>
</organism>
<keyword evidence="4" id="KW-1185">Reference proteome</keyword>